<dbReference type="SMART" id="SM00347">
    <property type="entry name" value="HTH_MARR"/>
    <property type="match status" value="1"/>
</dbReference>
<feature type="domain" description="HTH marR-type" evidence="1">
    <location>
        <begin position="3"/>
        <end position="140"/>
    </location>
</feature>
<dbReference type="Proteomes" id="UP000286287">
    <property type="component" value="Unassembled WGS sequence"/>
</dbReference>
<protein>
    <submittedName>
        <fullName evidence="2">MarR family transcriptional regulator</fullName>
    </submittedName>
</protein>
<organism evidence="2 3">
    <name type="scientific">Deinococcus cavernae</name>
    <dbReference type="NCBI Taxonomy" id="2320857"/>
    <lineage>
        <taxon>Bacteria</taxon>
        <taxon>Thermotogati</taxon>
        <taxon>Deinococcota</taxon>
        <taxon>Deinococci</taxon>
        <taxon>Deinococcales</taxon>
        <taxon>Deinococcaceae</taxon>
        <taxon>Deinococcus</taxon>
    </lineage>
</organism>
<sequence length="140" mass="15296">MTPTSLATLLRFHRFHLELTRRLDHRLGALHGLSFSDFILLRALALAPAGRLPRSDLALEVGLTASGVTRALLPLEKLGLIVREANERDARVSYAALTPAGLALVEHAAITTEQISQDVLGKLSTEGQMQFLHLVEEIGR</sequence>
<name>A0A418V7N0_9DEIO</name>
<keyword evidence="3" id="KW-1185">Reference proteome</keyword>
<evidence type="ECO:0000313" key="2">
    <source>
        <dbReference type="EMBL" id="RJF72104.1"/>
    </source>
</evidence>
<dbReference type="InterPro" id="IPR000835">
    <property type="entry name" value="HTH_MarR-typ"/>
</dbReference>
<dbReference type="PANTHER" id="PTHR33164:SF43">
    <property type="entry name" value="HTH-TYPE TRANSCRIPTIONAL REPRESSOR YETL"/>
    <property type="match status" value="1"/>
</dbReference>
<dbReference type="InterPro" id="IPR039422">
    <property type="entry name" value="MarR/SlyA-like"/>
</dbReference>
<dbReference type="RefSeq" id="WP_119763908.1">
    <property type="nucleotide sequence ID" value="NZ_QYUJ01000014.1"/>
</dbReference>
<gene>
    <name evidence="2" type="ORF">D3875_11595</name>
</gene>
<dbReference type="GO" id="GO:0006950">
    <property type="term" value="P:response to stress"/>
    <property type="evidence" value="ECO:0007669"/>
    <property type="project" value="TreeGrafter"/>
</dbReference>
<evidence type="ECO:0000259" key="1">
    <source>
        <dbReference type="PROSITE" id="PS50995"/>
    </source>
</evidence>
<proteinExistence type="predicted"/>
<dbReference type="PROSITE" id="PS50995">
    <property type="entry name" value="HTH_MARR_2"/>
    <property type="match status" value="1"/>
</dbReference>
<dbReference type="EMBL" id="QYUJ01000014">
    <property type="protein sequence ID" value="RJF72104.1"/>
    <property type="molecule type" value="Genomic_DNA"/>
</dbReference>
<dbReference type="InterPro" id="IPR036388">
    <property type="entry name" value="WH-like_DNA-bd_sf"/>
</dbReference>
<dbReference type="AlphaFoldDB" id="A0A418V7N0"/>
<dbReference type="Gene3D" id="1.10.10.10">
    <property type="entry name" value="Winged helix-like DNA-binding domain superfamily/Winged helix DNA-binding domain"/>
    <property type="match status" value="1"/>
</dbReference>
<comment type="caution">
    <text evidence="2">The sequence shown here is derived from an EMBL/GenBank/DDBJ whole genome shotgun (WGS) entry which is preliminary data.</text>
</comment>
<evidence type="ECO:0000313" key="3">
    <source>
        <dbReference type="Proteomes" id="UP000286287"/>
    </source>
</evidence>
<dbReference type="Pfam" id="PF12802">
    <property type="entry name" value="MarR_2"/>
    <property type="match status" value="1"/>
</dbReference>
<dbReference type="InterPro" id="IPR036390">
    <property type="entry name" value="WH_DNA-bd_sf"/>
</dbReference>
<dbReference type="OrthoDB" id="582199at2"/>
<dbReference type="PRINTS" id="PR00598">
    <property type="entry name" value="HTHMARR"/>
</dbReference>
<reference evidence="2 3" key="1">
    <citation type="submission" date="2018-09" db="EMBL/GenBank/DDBJ databases">
        <authorList>
            <person name="Zhu H."/>
        </authorList>
    </citation>
    <scope>NUCLEOTIDE SEQUENCE [LARGE SCALE GENOMIC DNA]</scope>
    <source>
        <strain evidence="2 3">K2S05-167</strain>
    </source>
</reference>
<dbReference type="GO" id="GO:0003700">
    <property type="term" value="F:DNA-binding transcription factor activity"/>
    <property type="evidence" value="ECO:0007669"/>
    <property type="project" value="InterPro"/>
</dbReference>
<dbReference type="SUPFAM" id="SSF46785">
    <property type="entry name" value="Winged helix' DNA-binding domain"/>
    <property type="match status" value="1"/>
</dbReference>
<accession>A0A418V7N0</accession>
<dbReference type="PANTHER" id="PTHR33164">
    <property type="entry name" value="TRANSCRIPTIONAL REGULATOR, MARR FAMILY"/>
    <property type="match status" value="1"/>
</dbReference>